<proteinExistence type="predicted"/>
<sequence length="66" mass="7523">MLLWGALHRDQFKQDEQLIVWILYHMEDKAANWALPIIGTIIKDKISAPTTIPTITAQFKEAVTTS</sequence>
<organism evidence="1 2">
    <name type="scientific">Rhizoctonia solani</name>
    <dbReference type="NCBI Taxonomy" id="456999"/>
    <lineage>
        <taxon>Eukaryota</taxon>
        <taxon>Fungi</taxon>
        <taxon>Dikarya</taxon>
        <taxon>Basidiomycota</taxon>
        <taxon>Agaricomycotina</taxon>
        <taxon>Agaricomycetes</taxon>
        <taxon>Cantharellales</taxon>
        <taxon>Ceratobasidiaceae</taxon>
        <taxon>Rhizoctonia</taxon>
    </lineage>
</organism>
<accession>A0A8H7I7L9</accession>
<evidence type="ECO:0000313" key="2">
    <source>
        <dbReference type="Proteomes" id="UP000614334"/>
    </source>
</evidence>
<name>A0A8H7I7L9_9AGAM</name>
<dbReference type="Proteomes" id="UP000614334">
    <property type="component" value="Unassembled WGS sequence"/>
</dbReference>
<dbReference type="AlphaFoldDB" id="A0A8H7I7L9"/>
<comment type="caution">
    <text evidence="1">The sequence shown here is derived from an EMBL/GenBank/DDBJ whole genome shotgun (WGS) entry which is preliminary data.</text>
</comment>
<dbReference type="EMBL" id="JACYCF010000017">
    <property type="protein sequence ID" value="KAF8751779.1"/>
    <property type="molecule type" value="Genomic_DNA"/>
</dbReference>
<evidence type="ECO:0000313" key="1">
    <source>
        <dbReference type="EMBL" id="KAF8751779.1"/>
    </source>
</evidence>
<gene>
    <name evidence="1" type="ORF">RHS01_08609</name>
</gene>
<protein>
    <submittedName>
        <fullName evidence="1">Uncharacterized protein</fullName>
    </submittedName>
</protein>
<reference evidence="1" key="1">
    <citation type="submission" date="2020-09" db="EMBL/GenBank/DDBJ databases">
        <title>Comparative genome analyses of four rice-infecting Rhizoctonia solani isolates reveal extensive enrichment of homogalacturonan modification genes.</title>
        <authorList>
            <person name="Lee D.-Y."/>
            <person name="Jeon J."/>
            <person name="Kim K.-T."/>
            <person name="Cheong K."/>
            <person name="Song H."/>
            <person name="Choi G."/>
            <person name="Ko J."/>
            <person name="Opiyo S.O."/>
            <person name="Zuo S."/>
            <person name="Madhav S."/>
            <person name="Lee Y.-H."/>
            <person name="Wang G.-L."/>
        </authorList>
    </citation>
    <scope>NUCLEOTIDE SEQUENCE</scope>
    <source>
        <strain evidence="1">AG1-IA B2</strain>
    </source>
</reference>